<dbReference type="InterPro" id="IPR008758">
    <property type="entry name" value="Peptidase_S28"/>
</dbReference>
<comment type="similarity">
    <text evidence="1">Belongs to the peptidase S28 family.</text>
</comment>
<keyword evidence="8" id="KW-1185">Reference proteome</keyword>
<dbReference type="GO" id="GO:0008239">
    <property type="term" value="F:dipeptidyl-peptidase activity"/>
    <property type="evidence" value="ECO:0007669"/>
    <property type="project" value="TreeGrafter"/>
</dbReference>
<sequence>MAIRAHKSLQGAPWLPCLLILLLFITFTCASPPMRPKLGVLGGLNNPKNNVHNPSLTASDSKKDYQTFYFDQPVDHFNYQPVSYTTFRERYIVNFKHWRGAKAKAPIFAYLGEESSIDDDLGLINFMPENCRRFGALELYIEHRFYGESIPTGFTGEEALKNATIRGYFSSSQALADYAEVIRSLKKNLSAESSPVIVVGGSYGGMLATWFRLKYPHIAMAAFASSAPILYFEDLVPHNSYPVVVTKDFQEASWSCYETIKRSWSEIDRVANKSNGLSELSKKFKLCKPLKDVSDFKNYLNSLYSTSAQYDRPPKYPVTVVCRGIDGGANGTDILGRIFSGIVSYYGKNKECYDLGDFFSTETLNGWDWQTCSELVIPIGNGPNETMFPASPFVYKEYRDYCVNKFGVEPRPTWITTNYGGYHIKRVLQRFGSNILFSNGLRDPYSSGGILENISDSILAVFTKEGSHCLDIVPPASANDPKWLIAQRKTEVRIIKRWFNEYYNELRKFDQ</sequence>
<dbReference type="PANTHER" id="PTHR11010:SF96">
    <property type="entry name" value="LYSOSOMAL PRO-X CARBOXYPEPTIDASE-LIKE ISOFORM X1"/>
    <property type="match status" value="1"/>
</dbReference>
<keyword evidence="2" id="KW-0645">Protease</keyword>
<evidence type="ECO:0000313" key="8">
    <source>
        <dbReference type="Proteomes" id="UP001324115"/>
    </source>
</evidence>
<evidence type="ECO:0000313" key="7">
    <source>
        <dbReference type="EMBL" id="KAK4593054.1"/>
    </source>
</evidence>
<gene>
    <name evidence="7" type="ORF">RGQ29_017271</name>
</gene>
<dbReference type="PANTHER" id="PTHR11010">
    <property type="entry name" value="PROTEASE S28 PRO-X CARBOXYPEPTIDASE-RELATED"/>
    <property type="match status" value="1"/>
</dbReference>
<dbReference type="Gene3D" id="3.40.50.1820">
    <property type="entry name" value="alpha/beta hydrolase"/>
    <property type="match status" value="1"/>
</dbReference>
<evidence type="ECO:0000256" key="4">
    <source>
        <dbReference type="ARBA" id="ARBA00022801"/>
    </source>
</evidence>
<dbReference type="EMBL" id="JAXUIC010000004">
    <property type="protein sequence ID" value="KAK4593054.1"/>
    <property type="molecule type" value="Genomic_DNA"/>
</dbReference>
<evidence type="ECO:0000256" key="3">
    <source>
        <dbReference type="ARBA" id="ARBA00022729"/>
    </source>
</evidence>
<evidence type="ECO:0000256" key="6">
    <source>
        <dbReference type="SAM" id="SignalP"/>
    </source>
</evidence>
<organism evidence="7 8">
    <name type="scientific">Quercus rubra</name>
    <name type="common">Northern red oak</name>
    <name type="synonym">Quercus borealis</name>
    <dbReference type="NCBI Taxonomy" id="3512"/>
    <lineage>
        <taxon>Eukaryota</taxon>
        <taxon>Viridiplantae</taxon>
        <taxon>Streptophyta</taxon>
        <taxon>Embryophyta</taxon>
        <taxon>Tracheophyta</taxon>
        <taxon>Spermatophyta</taxon>
        <taxon>Magnoliopsida</taxon>
        <taxon>eudicotyledons</taxon>
        <taxon>Gunneridae</taxon>
        <taxon>Pentapetalae</taxon>
        <taxon>rosids</taxon>
        <taxon>fabids</taxon>
        <taxon>Fagales</taxon>
        <taxon>Fagaceae</taxon>
        <taxon>Quercus</taxon>
    </lineage>
</organism>
<dbReference type="FunFam" id="1.20.120.980:FF:000006">
    <property type="entry name" value="Serine carboxypeptidase S28 family protein"/>
    <property type="match status" value="1"/>
</dbReference>
<keyword evidence="5" id="KW-0325">Glycoprotein</keyword>
<reference evidence="7 8" key="1">
    <citation type="journal article" date="2023" name="G3 (Bethesda)">
        <title>A haplotype-resolved chromosome-scale genome for Quercus rubra L. provides insights into the genetics of adaptive traits for red oak species.</title>
        <authorList>
            <person name="Kapoor B."/>
            <person name="Jenkins J."/>
            <person name="Schmutz J."/>
            <person name="Zhebentyayeva T."/>
            <person name="Kuelheim C."/>
            <person name="Coggeshall M."/>
            <person name="Heim C."/>
            <person name="Lasky J.R."/>
            <person name="Leites L."/>
            <person name="Islam-Faridi N."/>
            <person name="Romero-Severson J."/>
            <person name="DeLeo V.L."/>
            <person name="Lucas S.M."/>
            <person name="Lazic D."/>
            <person name="Gailing O."/>
            <person name="Carlson J."/>
            <person name="Staton M."/>
        </authorList>
    </citation>
    <scope>NUCLEOTIDE SEQUENCE [LARGE SCALE GENOMIC DNA]</scope>
    <source>
        <strain evidence="7">Pseudo-F2</strain>
    </source>
</reference>
<proteinExistence type="inferred from homology"/>
<comment type="caution">
    <text evidence="7">The sequence shown here is derived from an EMBL/GenBank/DDBJ whole genome shotgun (WGS) entry which is preliminary data.</text>
</comment>
<evidence type="ECO:0000256" key="1">
    <source>
        <dbReference type="ARBA" id="ARBA00011079"/>
    </source>
</evidence>
<evidence type="ECO:0008006" key="9">
    <source>
        <dbReference type="Google" id="ProtNLM"/>
    </source>
</evidence>
<dbReference type="InterPro" id="IPR029058">
    <property type="entry name" value="AB_hydrolase_fold"/>
</dbReference>
<dbReference type="InterPro" id="IPR042269">
    <property type="entry name" value="Ser_carbopepase_S28_SKS"/>
</dbReference>
<dbReference type="Proteomes" id="UP001324115">
    <property type="component" value="Unassembled WGS sequence"/>
</dbReference>
<evidence type="ECO:0000256" key="2">
    <source>
        <dbReference type="ARBA" id="ARBA00022670"/>
    </source>
</evidence>
<dbReference type="Pfam" id="PF05577">
    <property type="entry name" value="Peptidase_S28"/>
    <property type="match status" value="1"/>
</dbReference>
<keyword evidence="4" id="KW-0378">Hydrolase</keyword>
<feature type="chain" id="PRO_5042998889" description="Lysosomal Pro-X carboxypeptidase" evidence="6">
    <location>
        <begin position="31"/>
        <end position="511"/>
    </location>
</feature>
<protein>
    <recommendedName>
        <fullName evidence="9">Lysosomal Pro-X carboxypeptidase</fullName>
    </recommendedName>
</protein>
<name>A0AAN7FN13_QUERU</name>
<feature type="signal peptide" evidence="6">
    <location>
        <begin position="1"/>
        <end position="30"/>
    </location>
</feature>
<dbReference type="SUPFAM" id="SSF53474">
    <property type="entry name" value="alpha/beta-Hydrolases"/>
    <property type="match status" value="1"/>
</dbReference>
<keyword evidence="3 6" id="KW-0732">Signal</keyword>
<evidence type="ECO:0000256" key="5">
    <source>
        <dbReference type="ARBA" id="ARBA00023180"/>
    </source>
</evidence>
<dbReference type="GO" id="GO:0070008">
    <property type="term" value="F:serine-type exopeptidase activity"/>
    <property type="evidence" value="ECO:0007669"/>
    <property type="project" value="InterPro"/>
</dbReference>
<accession>A0AAN7FN13</accession>
<dbReference type="GO" id="GO:0006508">
    <property type="term" value="P:proteolysis"/>
    <property type="evidence" value="ECO:0007669"/>
    <property type="project" value="UniProtKB-KW"/>
</dbReference>
<dbReference type="AlphaFoldDB" id="A0AAN7FN13"/>
<dbReference type="Gene3D" id="1.20.120.980">
    <property type="entry name" value="Serine carboxypeptidase S28, SKS domain"/>
    <property type="match status" value="1"/>
</dbReference>